<keyword evidence="2" id="KW-0472">Membrane</keyword>
<evidence type="ECO:0000256" key="2">
    <source>
        <dbReference type="SAM" id="Phobius"/>
    </source>
</evidence>
<dbReference type="InterPro" id="IPR007730">
    <property type="entry name" value="SPOR-like_dom"/>
</dbReference>
<comment type="caution">
    <text evidence="4">The sequence shown here is derived from an EMBL/GenBank/DDBJ whole genome shotgun (WGS) entry which is preliminary data.</text>
</comment>
<evidence type="ECO:0000256" key="1">
    <source>
        <dbReference type="SAM" id="MobiDB-lite"/>
    </source>
</evidence>
<dbReference type="RefSeq" id="WP_167952009.1">
    <property type="nucleotide sequence ID" value="NZ_JAATJE010000001.1"/>
</dbReference>
<evidence type="ECO:0000259" key="3">
    <source>
        <dbReference type="Pfam" id="PF05036"/>
    </source>
</evidence>
<feature type="transmembrane region" description="Helical" evidence="2">
    <location>
        <begin position="36"/>
        <end position="57"/>
    </location>
</feature>
<feature type="region of interest" description="Disordered" evidence="1">
    <location>
        <begin position="118"/>
        <end position="174"/>
    </location>
</feature>
<protein>
    <recommendedName>
        <fullName evidence="3">SPOR domain-containing protein</fullName>
    </recommendedName>
</protein>
<dbReference type="EMBL" id="JAATJE010000001">
    <property type="protein sequence ID" value="NJC32665.1"/>
    <property type="molecule type" value="Genomic_DNA"/>
</dbReference>
<keyword evidence="5" id="KW-1185">Reference proteome</keyword>
<dbReference type="Proteomes" id="UP000734218">
    <property type="component" value="Unassembled WGS sequence"/>
</dbReference>
<name>A0ABX0XHG8_9SPHN</name>
<evidence type="ECO:0000313" key="4">
    <source>
        <dbReference type="EMBL" id="NJC32665.1"/>
    </source>
</evidence>
<feature type="compositionally biased region" description="Low complexity" evidence="1">
    <location>
        <begin position="137"/>
        <end position="146"/>
    </location>
</feature>
<reference evidence="4 5" key="1">
    <citation type="submission" date="2020-03" db="EMBL/GenBank/DDBJ databases">
        <title>Genomic Encyclopedia of Type Strains, Phase IV (KMG-IV): sequencing the most valuable type-strain genomes for metagenomic binning, comparative biology and taxonomic classification.</title>
        <authorList>
            <person name="Goeker M."/>
        </authorList>
    </citation>
    <scope>NUCLEOTIDE SEQUENCE [LARGE SCALE GENOMIC DNA]</scope>
    <source>
        <strain evidence="4 5">DSM 27651</strain>
    </source>
</reference>
<evidence type="ECO:0000313" key="5">
    <source>
        <dbReference type="Proteomes" id="UP000734218"/>
    </source>
</evidence>
<accession>A0ABX0XHG8</accession>
<organism evidence="4 5">
    <name type="scientific">Sphingomonas jejuensis</name>
    <dbReference type="NCBI Taxonomy" id="904715"/>
    <lineage>
        <taxon>Bacteria</taxon>
        <taxon>Pseudomonadati</taxon>
        <taxon>Pseudomonadota</taxon>
        <taxon>Alphaproteobacteria</taxon>
        <taxon>Sphingomonadales</taxon>
        <taxon>Sphingomonadaceae</taxon>
        <taxon>Sphingomonas</taxon>
    </lineage>
</organism>
<keyword evidence="2" id="KW-1133">Transmembrane helix</keyword>
<sequence length="249" mass="25448">MTSHQGDLLLSDEDRLPWLEPASPERARDPRGALRWVVLGLGALLLLGLLIAGGLWLTRGGDATDGGGALIRAPQGPYKVRPADPGGMEVEGRGDASFAASEGETINGAIDLAAQPEAPVEGQVVTQAAPPPPPPAASASRSASAAIPQSGGRLTAAAPGTSARVAQPSTGGSLVQLGSFNSERRAREAWTILSGRFTVLADRTPQVATGEVAGRDVYRLRLDAGSPAAARELCQRLRVGGEACLVIGG</sequence>
<gene>
    <name evidence="4" type="ORF">GGR88_000139</name>
</gene>
<feature type="domain" description="SPOR" evidence="3">
    <location>
        <begin position="171"/>
        <end position="247"/>
    </location>
</feature>
<keyword evidence="2" id="KW-0812">Transmembrane</keyword>
<proteinExistence type="predicted"/>
<dbReference type="Pfam" id="PF05036">
    <property type="entry name" value="SPOR"/>
    <property type="match status" value="1"/>
</dbReference>